<name>A0A1E5XM34_9HYPH</name>
<proteinExistence type="predicted"/>
<dbReference type="EMBL" id="LAJE02000268">
    <property type="protein sequence ID" value="OEO29661.1"/>
    <property type="molecule type" value="Genomic_DNA"/>
</dbReference>
<sequence>MNEDSRQRLLIADQSLRDLDGHHFEYDFAVAAAARSLGLAPVILANLDYRAGDALGAPVVPWFRQDWLAARRGPAARFLLHVLARLPSGLRHLVIGIGGGARRWLARRSARRVPALPSFGRELHAGLTAQAVRADDHVFIHTVAISELHAVIAALEAQPELPYIHVVLRRDADEPFVRDDPWGGVGAAIERARATPQLRRKLCFYADTPQLADQYNAIIGSSEVAVLPVPHALPATPAAERPARPPLRLVYLGNARTEKGFHLLAAAMDELRETHLSTGRIQLIAQANAPQSLDQELIVNARRRLSSYSSEEVQLIDAQLSIAEFQALLFSADIVLLPYDARLYRRRSSGILVQAMVAGKPVVVPADSWLAAEAGPAVSSQFSPAVPLSAAIAEAVETFAERSAMARHGAAEARAKHSADALVAQLIEAAR</sequence>
<gene>
    <name evidence="1" type="ORF">VW23_001860</name>
</gene>
<evidence type="ECO:0000313" key="2">
    <source>
        <dbReference type="Proteomes" id="UP000095463"/>
    </source>
</evidence>
<protein>
    <recommendedName>
        <fullName evidence="3">Glycosyl transferase family 1 domain-containing protein</fullName>
    </recommendedName>
</protein>
<dbReference type="Pfam" id="PF13692">
    <property type="entry name" value="Glyco_trans_1_4"/>
    <property type="match status" value="1"/>
</dbReference>
<dbReference type="Gene3D" id="3.40.50.2000">
    <property type="entry name" value="Glycogen Phosphorylase B"/>
    <property type="match status" value="1"/>
</dbReference>
<evidence type="ECO:0008006" key="3">
    <source>
        <dbReference type="Google" id="ProtNLM"/>
    </source>
</evidence>
<reference evidence="1 2" key="1">
    <citation type="journal article" date="2015" name="Genome Announc.">
        <title>Genome Assemblies of Three Soil-Associated Devosia species: D. insulae, D. limi, and D. soli.</title>
        <authorList>
            <person name="Hassan Y.I."/>
            <person name="Lepp D."/>
            <person name="Zhou T."/>
        </authorList>
    </citation>
    <scope>NUCLEOTIDE SEQUENCE [LARGE SCALE GENOMIC DNA]</scope>
    <source>
        <strain evidence="1 2">DS-56</strain>
    </source>
</reference>
<accession>A0A1E5XM34</accession>
<dbReference type="RefSeq" id="WP_069911072.1">
    <property type="nucleotide sequence ID" value="NZ_LAJE02000268.1"/>
</dbReference>
<dbReference type="Proteomes" id="UP000095463">
    <property type="component" value="Unassembled WGS sequence"/>
</dbReference>
<organism evidence="1 2">
    <name type="scientific">Devosia insulae DS-56</name>
    <dbReference type="NCBI Taxonomy" id="1116389"/>
    <lineage>
        <taxon>Bacteria</taxon>
        <taxon>Pseudomonadati</taxon>
        <taxon>Pseudomonadota</taxon>
        <taxon>Alphaproteobacteria</taxon>
        <taxon>Hyphomicrobiales</taxon>
        <taxon>Devosiaceae</taxon>
        <taxon>Devosia</taxon>
    </lineage>
</organism>
<dbReference type="AlphaFoldDB" id="A0A1E5XM34"/>
<keyword evidence="2" id="KW-1185">Reference proteome</keyword>
<comment type="caution">
    <text evidence="1">The sequence shown here is derived from an EMBL/GenBank/DDBJ whole genome shotgun (WGS) entry which is preliminary data.</text>
</comment>
<dbReference type="OrthoDB" id="9802525at2"/>
<evidence type="ECO:0000313" key="1">
    <source>
        <dbReference type="EMBL" id="OEO29661.1"/>
    </source>
</evidence>
<dbReference type="SUPFAM" id="SSF53756">
    <property type="entry name" value="UDP-Glycosyltransferase/glycogen phosphorylase"/>
    <property type="match status" value="1"/>
</dbReference>